<feature type="domain" description="Glutamine amidotransferase" evidence="2">
    <location>
        <begin position="43"/>
        <end position="180"/>
    </location>
</feature>
<dbReference type="CDD" id="cd01741">
    <property type="entry name" value="GATase1_1"/>
    <property type="match status" value="1"/>
</dbReference>
<feature type="region of interest" description="Disordered" evidence="1">
    <location>
        <begin position="227"/>
        <end position="273"/>
    </location>
</feature>
<dbReference type="KEGG" id="naj:B1756_08210"/>
<dbReference type="GO" id="GO:0005829">
    <property type="term" value="C:cytosol"/>
    <property type="evidence" value="ECO:0007669"/>
    <property type="project" value="TreeGrafter"/>
</dbReference>
<dbReference type="PANTHER" id="PTHR42695:SF5">
    <property type="entry name" value="GLUTAMINE AMIDOTRANSFERASE YLR126C-RELATED"/>
    <property type="match status" value="1"/>
</dbReference>
<dbReference type="OrthoDB" id="7388at2157"/>
<dbReference type="SUPFAM" id="SSF52317">
    <property type="entry name" value="Class I glutamine amidotransferase-like"/>
    <property type="match status" value="1"/>
</dbReference>
<dbReference type="GeneID" id="32894056"/>
<keyword evidence="4" id="KW-1185">Reference proteome</keyword>
<dbReference type="PROSITE" id="PS51273">
    <property type="entry name" value="GATASE_TYPE_1"/>
    <property type="match status" value="1"/>
</dbReference>
<evidence type="ECO:0000313" key="3">
    <source>
        <dbReference type="EMBL" id="ARS89725.1"/>
    </source>
</evidence>
<dbReference type="InterPro" id="IPR044992">
    <property type="entry name" value="ChyE-like"/>
</dbReference>
<gene>
    <name evidence="3" type="ORF">B1756_08210</name>
</gene>
<protein>
    <recommendedName>
        <fullName evidence="2">Glutamine amidotransferase domain-containing protein</fullName>
    </recommendedName>
</protein>
<dbReference type="EMBL" id="CP019893">
    <property type="protein sequence ID" value="ARS89725.1"/>
    <property type="molecule type" value="Genomic_DNA"/>
</dbReference>
<accession>A0A2Z2HUA4</accession>
<dbReference type="PANTHER" id="PTHR42695">
    <property type="entry name" value="GLUTAMINE AMIDOTRANSFERASE YLR126C-RELATED"/>
    <property type="match status" value="1"/>
</dbReference>
<dbReference type="Proteomes" id="UP000250088">
    <property type="component" value="Chromosome"/>
</dbReference>
<dbReference type="AlphaFoldDB" id="A0A2Z2HUA4"/>
<evidence type="ECO:0000256" key="1">
    <source>
        <dbReference type="SAM" id="MobiDB-lite"/>
    </source>
</evidence>
<dbReference type="RefSeq" id="WP_086888102.1">
    <property type="nucleotide sequence ID" value="NZ_CP019893.1"/>
</dbReference>
<dbReference type="InterPro" id="IPR017926">
    <property type="entry name" value="GATASE"/>
</dbReference>
<organism evidence="3 4">
    <name type="scientific">Natrarchaeobaculum aegyptiacum</name>
    <dbReference type="NCBI Taxonomy" id="745377"/>
    <lineage>
        <taxon>Archaea</taxon>
        <taxon>Methanobacteriati</taxon>
        <taxon>Methanobacteriota</taxon>
        <taxon>Stenosarchaea group</taxon>
        <taxon>Halobacteria</taxon>
        <taxon>Halobacteriales</taxon>
        <taxon>Natrialbaceae</taxon>
        <taxon>Natrarchaeobaculum</taxon>
    </lineage>
</organism>
<proteinExistence type="predicted"/>
<dbReference type="InterPro" id="IPR029062">
    <property type="entry name" value="Class_I_gatase-like"/>
</dbReference>
<name>A0A2Z2HUA4_9EURY</name>
<dbReference type="Gene3D" id="3.40.50.880">
    <property type="match status" value="1"/>
</dbReference>
<dbReference type="Pfam" id="PF00117">
    <property type="entry name" value="GATase"/>
    <property type="match status" value="1"/>
</dbReference>
<reference evidence="4" key="1">
    <citation type="submission" date="2017-02" db="EMBL/GenBank/DDBJ databases">
        <title>Natronthermophilus aegyptiacus gen. nov.,sp. nov., an aerobic, extremely halophilic alkalithermophilic archaeon isolated from the athalassohaline Wadi An Natrun, Egypt.</title>
        <authorList>
            <person name="Zhao B."/>
        </authorList>
    </citation>
    <scope>NUCLEOTIDE SEQUENCE [LARGE SCALE GENOMIC DNA]</scope>
    <source>
        <strain evidence="4">JW/NM-HA 15</strain>
    </source>
</reference>
<sequence>MSDLRIAVLNASHRDMNTTRNFRRELDGSLAEYYVTDGEIPDDYAFDAVVVSGSRSSVYWDEEWIDATRAWVGEAVDRDIPHLGICWGHQLLASVLGGTVEAMGAYEVGYSEITRTADTRLFEGIPETFTSFTSHSDAVTDLPPGATALAENHYSVHGFRKDRVFGVQFHPEFDPKTARDLVHRKDLSQERLESVLAEITAENYRKACESKLVFDNYLAFVREVTAEADPASVPAGDPTTGDQPTDVELETSPDGPTEPAGDAESDAAAGCSD</sequence>
<evidence type="ECO:0000313" key="4">
    <source>
        <dbReference type="Proteomes" id="UP000250088"/>
    </source>
</evidence>
<evidence type="ECO:0000259" key="2">
    <source>
        <dbReference type="Pfam" id="PF00117"/>
    </source>
</evidence>